<gene>
    <name evidence="1" type="ORF">SDC9_116153</name>
</gene>
<protein>
    <submittedName>
        <fullName evidence="1">Uncharacterized protein</fullName>
    </submittedName>
</protein>
<organism evidence="1">
    <name type="scientific">bioreactor metagenome</name>
    <dbReference type="NCBI Taxonomy" id="1076179"/>
    <lineage>
        <taxon>unclassified sequences</taxon>
        <taxon>metagenomes</taxon>
        <taxon>ecological metagenomes</taxon>
    </lineage>
</organism>
<sequence>MDQLLKIIEVVGQLGFGHLGGIVMTEGVVADFMALGDDVINQGRIGQTIQEEGGFDIQSGQVRQYFAEIVCVRSIADGKGNDFFACRYLIDQL</sequence>
<proteinExistence type="predicted"/>
<comment type="caution">
    <text evidence="1">The sequence shown here is derived from an EMBL/GenBank/DDBJ whole genome shotgun (WGS) entry which is preliminary data.</text>
</comment>
<accession>A0A645BUU9</accession>
<name>A0A645BUU9_9ZZZZ</name>
<dbReference type="AlphaFoldDB" id="A0A645BUU9"/>
<evidence type="ECO:0000313" key="1">
    <source>
        <dbReference type="EMBL" id="MPM69209.1"/>
    </source>
</evidence>
<reference evidence="1" key="1">
    <citation type="submission" date="2019-08" db="EMBL/GenBank/DDBJ databases">
        <authorList>
            <person name="Kucharzyk K."/>
            <person name="Murdoch R.W."/>
            <person name="Higgins S."/>
            <person name="Loffler F."/>
        </authorList>
    </citation>
    <scope>NUCLEOTIDE SEQUENCE</scope>
</reference>
<dbReference type="EMBL" id="VSSQ01022715">
    <property type="protein sequence ID" value="MPM69209.1"/>
    <property type="molecule type" value="Genomic_DNA"/>
</dbReference>